<gene>
    <name evidence="2" type="ORF">SG35_030890</name>
</gene>
<keyword evidence="3" id="KW-1185">Reference proteome</keyword>
<dbReference type="KEGG" id="tact:SG35_030890"/>
<dbReference type="EMBL" id="CP059736">
    <property type="protein sequence ID" value="WDE02165.1"/>
    <property type="molecule type" value="Genomic_DNA"/>
</dbReference>
<dbReference type="AlphaFoldDB" id="A0AAE9YXE1"/>
<proteinExistence type="predicted"/>
<dbReference type="Proteomes" id="UP000032568">
    <property type="component" value="Chromosome pTact"/>
</dbReference>
<evidence type="ECO:0000313" key="3">
    <source>
        <dbReference type="Proteomes" id="UP000032568"/>
    </source>
</evidence>
<name>A0AAE9YXE1_9GAMM</name>
<reference evidence="2 3" key="2">
    <citation type="journal article" date="2022" name="Mar. Drugs">
        <title>Bioassay-Guided Fractionation Leads to the Detection of Cholic Acid Generated by the Rare Thalassomonas sp.</title>
        <authorList>
            <person name="Pheiffer F."/>
            <person name="Schneider Y.K."/>
            <person name="Hansen E.H."/>
            <person name="Andersen J.H."/>
            <person name="Isaksson J."/>
            <person name="Busche T."/>
            <person name="R C."/>
            <person name="Kalinowski J."/>
            <person name="Zyl L.V."/>
            <person name="Trindade M."/>
        </authorList>
    </citation>
    <scope>NUCLEOTIDE SEQUENCE [LARGE SCALE GENOMIC DNA]</scope>
    <source>
        <strain evidence="2 3">A5K-106</strain>
    </source>
</reference>
<protein>
    <submittedName>
        <fullName evidence="2">Uncharacterized protein</fullName>
    </submittedName>
</protein>
<sequence>MDWLKSKFSTTAPSHSYKPIDSHTASSGSGQFTSEHGSYVKMEGPSASRGIGSDYTGASGSLGGVKVGMPMNQDTTYGAGIGVKTFGGGIGHSEDHLGGQTTTVDIPFTPLSVFKTSYSPGTSPWAQKSAMEDQAHTDHLRREGIKMEMADIQKKRSLLSTSDYNRQMSYFQSKLDDNL</sequence>
<evidence type="ECO:0000313" key="2">
    <source>
        <dbReference type="EMBL" id="WDE02165.1"/>
    </source>
</evidence>
<accession>A0AAE9YXE1</accession>
<feature type="region of interest" description="Disordered" evidence="1">
    <location>
        <begin position="1"/>
        <end position="53"/>
    </location>
</feature>
<organism evidence="2 3">
    <name type="scientific">Thalassomonas actiniarum</name>
    <dbReference type="NCBI Taxonomy" id="485447"/>
    <lineage>
        <taxon>Bacteria</taxon>
        <taxon>Pseudomonadati</taxon>
        <taxon>Pseudomonadota</taxon>
        <taxon>Gammaproteobacteria</taxon>
        <taxon>Alteromonadales</taxon>
        <taxon>Colwelliaceae</taxon>
        <taxon>Thalassomonas</taxon>
    </lineage>
</organism>
<evidence type="ECO:0000256" key="1">
    <source>
        <dbReference type="SAM" id="MobiDB-lite"/>
    </source>
</evidence>
<reference evidence="2 3" key="1">
    <citation type="journal article" date="2015" name="Genome Announc.">
        <title>Draft Genome Sequences of Marine Isolates of Thalassomonas viridans and Thalassomonas actiniarum.</title>
        <authorList>
            <person name="Olonade I."/>
            <person name="van Zyl L.J."/>
            <person name="Trindade M."/>
        </authorList>
    </citation>
    <scope>NUCLEOTIDE SEQUENCE [LARGE SCALE GENOMIC DNA]</scope>
    <source>
        <strain evidence="2 3">A5K-106</strain>
    </source>
</reference>
<dbReference type="RefSeq" id="WP_044831024.1">
    <property type="nucleotide sequence ID" value="NZ_CP059736.1"/>
</dbReference>
<feature type="compositionally biased region" description="Polar residues" evidence="1">
    <location>
        <begin position="23"/>
        <end position="36"/>
    </location>
</feature>